<name>A0ABT7MSR3_9BACL</name>
<feature type="transmembrane region" description="Helical" evidence="1">
    <location>
        <begin position="47"/>
        <end position="69"/>
    </location>
</feature>
<reference evidence="2 3" key="1">
    <citation type="submission" date="2023-06" db="EMBL/GenBank/DDBJ databases">
        <title>Influencing factors and mechanism of Cr(VI) reduction by facultative anaerobic Exiguobacterium sp. PY14.</title>
        <authorList>
            <person name="Zou L."/>
        </authorList>
    </citation>
    <scope>NUCLEOTIDE SEQUENCE [LARGE SCALE GENOMIC DNA]</scope>
    <source>
        <strain evidence="2 3">PY14</strain>
    </source>
</reference>
<feature type="transmembrane region" description="Helical" evidence="1">
    <location>
        <begin position="89"/>
        <end position="110"/>
    </location>
</feature>
<evidence type="ECO:0000313" key="2">
    <source>
        <dbReference type="EMBL" id="MDL5378248.1"/>
    </source>
</evidence>
<keyword evidence="1" id="KW-0812">Transmembrane</keyword>
<keyword evidence="1" id="KW-1133">Transmembrane helix</keyword>
<keyword evidence="3" id="KW-1185">Reference proteome</keyword>
<evidence type="ECO:0000256" key="1">
    <source>
        <dbReference type="SAM" id="Phobius"/>
    </source>
</evidence>
<sequence>MGEGMMVEHKDRLLQLTRFEQVSIRLFGLLVAIIILTSFYLHSRYTLTNMQVFAAFLVIYASLILWGWLRMKLLLRFSSDELYRRYVRLNFLFIFMTVIGLAVFIWGTVIQNFQHVTYSLLGTLIVVPFLYFEWWVNERLKKIDPEHVTNQDIRQYRRLKKAGEQ</sequence>
<organism evidence="2 3">
    <name type="scientific">Exiguobacterium mexicanum</name>
    <dbReference type="NCBI Taxonomy" id="340146"/>
    <lineage>
        <taxon>Bacteria</taxon>
        <taxon>Bacillati</taxon>
        <taxon>Bacillota</taxon>
        <taxon>Bacilli</taxon>
        <taxon>Bacillales</taxon>
        <taxon>Bacillales Family XII. Incertae Sedis</taxon>
        <taxon>Exiguobacterium</taxon>
    </lineage>
</organism>
<feature type="transmembrane region" description="Helical" evidence="1">
    <location>
        <begin position="22"/>
        <end position="41"/>
    </location>
</feature>
<dbReference type="Proteomes" id="UP001230807">
    <property type="component" value="Unassembled WGS sequence"/>
</dbReference>
<keyword evidence="1" id="KW-0472">Membrane</keyword>
<dbReference type="EMBL" id="JASWER010000021">
    <property type="protein sequence ID" value="MDL5378248.1"/>
    <property type="molecule type" value="Genomic_DNA"/>
</dbReference>
<gene>
    <name evidence="2" type="ORF">QR695_14685</name>
</gene>
<protein>
    <submittedName>
        <fullName evidence="2">Uncharacterized protein</fullName>
    </submittedName>
</protein>
<comment type="caution">
    <text evidence="2">The sequence shown here is derived from an EMBL/GenBank/DDBJ whole genome shotgun (WGS) entry which is preliminary data.</text>
</comment>
<proteinExistence type="predicted"/>
<evidence type="ECO:0000313" key="3">
    <source>
        <dbReference type="Proteomes" id="UP001230807"/>
    </source>
</evidence>
<feature type="transmembrane region" description="Helical" evidence="1">
    <location>
        <begin position="116"/>
        <end position="136"/>
    </location>
</feature>
<accession>A0ABT7MSR3</accession>
<dbReference type="RefSeq" id="WP_286038548.1">
    <property type="nucleotide sequence ID" value="NZ_JASWER010000021.1"/>
</dbReference>